<feature type="compositionally biased region" description="Basic residues" evidence="2">
    <location>
        <begin position="188"/>
        <end position="202"/>
    </location>
</feature>
<gene>
    <name evidence="4" type="primary">LOC107271255</name>
</gene>
<evidence type="ECO:0000313" key="3">
    <source>
        <dbReference type="Proteomes" id="UP000694920"/>
    </source>
</evidence>
<organism evidence="3 4">
    <name type="scientific">Cephus cinctus</name>
    <name type="common">Wheat stem sawfly</name>
    <dbReference type="NCBI Taxonomy" id="211228"/>
    <lineage>
        <taxon>Eukaryota</taxon>
        <taxon>Metazoa</taxon>
        <taxon>Ecdysozoa</taxon>
        <taxon>Arthropoda</taxon>
        <taxon>Hexapoda</taxon>
        <taxon>Insecta</taxon>
        <taxon>Pterygota</taxon>
        <taxon>Neoptera</taxon>
        <taxon>Endopterygota</taxon>
        <taxon>Hymenoptera</taxon>
        <taxon>Cephoidea</taxon>
        <taxon>Cephidae</taxon>
        <taxon>Cephus</taxon>
    </lineage>
</organism>
<dbReference type="KEGG" id="ccin:107271255"/>
<dbReference type="GeneID" id="107271255"/>
<protein>
    <submittedName>
        <fullName evidence="4">Uncharacterized protein LOC107271255</fullName>
    </submittedName>
</protein>
<dbReference type="AlphaFoldDB" id="A0AAJ7C5K4"/>
<feature type="region of interest" description="Disordered" evidence="2">
    <location>
        <begin position="1"/>
        <end position="23"/>
    </location>
</feature>
<evidence type="ECO:0000256" key="1">
    <source>
        <dbReference type="SAM" id="Coils"/>
    </source>
</evidence>
<keyword evidence="1" id="KW-0175">Coiled coil</keyword>
<dbReference type="RefSeq" id="XP_015602505.1">
    <property type="nucleotide sequence ID" value="XM_015747019.2"/>
</dbReference>
<sequence>MPYPGLQKGSRNLAGTRNDSMEDIDLLHDARGRPVPEDTFEDDFVSTHRRFKERAAAAFEDDLAELRRKRRDMQDRMFDMIDINAEIERAKNTLEAAGTAFQRHATKFDNDEDLNDLPLSQKIERSRKLAVLDPIEKPKPKMPSIKWTKMQEQDEGDSEKFMRARQARINSLIADNVLTETPGENQPKRRSSFLKRKKSVSF</sequence>
<evidence type="ECO:0000313" key="4">
    <source>
        <dbReference type="RefSeq" id="XP_015602505.1"/>
    </source>
</evidence>
<evidence type="ECO:0000256" key="2">
    <source>
        <dbReference type="SAM" id="MobiDB-lite"/>
    </source>
</evidence>
<feature type="region of interest" description="Disordered" evidence="2">
    <location>
        <begin position="176"/>
        <end position="202"/>
    </location>
</feature>
<keyword evidence="3" id="KW-1185">Reference proteome</keyword>
<name>A0AAJ7C5K4_CEPCN</name>
<accession>A0AAJ7C5K4</accession>
<feature type="compositionally biased region" description="Polar residues" evidence="2">
    <location>
        <begin position="9"/>
        <end position="18"/>
    </location>
</feature>
<dbReference type="Proteomes" id="UP000694920">
    <property type="component" value="Unplaced"/>
</dbReference>
<feature type="coiled-coil region" evidence="1">
    <location>
        <begin position="49"/>
        <end position="76"/>
    </location>
</feature>
<proteinExistence type="predicted"/>
<feature type="region of interest" description="Disordered" evidence="2">
    <location>
        <begin position="137"/>
        <end position="159"/>
    </location>
</feature>
<reference evidence="4" key="1">
    <citation type="submission" date="2025-08" db="UniProtKB">
        <authorList>
            <consortium name="RefSeq"/>
        </authorList>
    </citation>
    <scope>IDENTIFICATION</scope>
</reference>